<dbReference type="AlphaFoldDB" id="X1GZ00"/>
<gene>
    <name evidence="1" type="ORF">S03H2_35692</name>
</gene>
<dbReference type="EMBL" id="BARU01021852">
    <property type="protein sequence ID" value="GAH50060.1"/>
    <property type="molecule type" value="Genomic_DNA"/>
</dbReference>
<comment type="caution">
    <text evidence="1">The sequence shown here is derived from an EMBL/GenBank/DDBJ whole genome shotgun (WGS) entry which is preliminary data.</text>
</comment>
<proteinExistence type="predicted"/>
<sequence length="281" mass="30794">GFRVEVLDHTGQGVLSKASEVPTLIAVWNGMQTALAKDIEPAKRIGIPVLRLEHGFFDRNRHYQVDHSGILHRASWRRAILTGDPPPQGAAERLARFVPGGIQPQRSKRDGYVLVLGQVTGDSQLADSKIQGMPRLEKAVLRALPRGVPAFFRPHPQCSHIKPHRLHQTLPRLPQENEKTDYGKTKHGAGLTKVLAGARFVVTINSNAITEALAMGVPCLAFGPSLGIDAGAVHPTTPETLKNDLKEMLGGWRAPDAAVRRYLEWLAARQWSADELADPEV</sequence>
<feature type="non-terminal residue" evidence="1">
    <location>
        <position position="281"/>
    </location>
</feature>
<feature type="non-terminal residue" evidence="1">
    <location>
        <position position="1"/>
    </location>
</feature>
<dbReference type="SUPFAM" id="SSF53756">
    <property type="entry name" value="UDP-Glycosyltransferase/glycogen phosphorylase"/>
    <property type="match status" value="1"/>
</dbReference>
<organism evidence="1">
    <name type="scientific">marine sediment metagenome</name>
    <dbReference type="NCBI Taxonomy" id="412755"/>
    <lineage>
        <taxon>unclassified sequences</taxon>
        <taxon>metagenomes</taxon>
        <taxon>ecological metagenomes</taxon>
    </lineage>
</organism>
<evidence type="ECO:0000313" key="1">
    <source>
        <dbReference type="EMBL" id="GAH50060.1"/>
    </source>
</evidence>
<evidence type="ECO:0008006" key="2">
    <source>
        <dbReference type="Google" id="ProtNLM"/>
    </source>
</evidence>
<name>X1GZ00_9ZZZZ</name>
<protein>
    <recommendedName>
        <fullName evidence="2">Capsule polysaccharide biosynthesis protein</fullName>
    </recommendedName>
</protein>
<reference evidence="1" key="1">
    <citation type="journal article" date="2014" name="Front. Microbiol.">
        <title>High frequency of phylogenetically diverse reductive dehalogenase-homologous genes in deep subseafloor sedimentary metagenomes.</title>
        <authorList>
            <person name="Kawai M."/>
            <person name="Futagami T."/>
            <person name="Toyoda A."/>
            <person name="Takaki Y."/>
            <person name="Nishi S."/>
            <person name="Hori S."/>
            <person name="Arai W."/>
            <person name="Tsubouchi T."/>
            <person name="Morono Y."/>
            <person name="Uchiyama I."/>
            <person name="Ito T."/>
            <person name="Fujiyama A."/>
            <person name="Inagaki F."/>
            <person name="Takami H."/>
        </authorList>
    </citation>
    <scope>NUCLEOTIDE SEQUENCE</scope>
    <source>
        <strain evidence="1">Expedition CK06-06</strain>
    </source>
</reference>
<accession>X1GZ00</accession>